<dbReference type="GO" id="GO:0005737">
    <property type="term" value="C:cytoplasm"/>
    <property type="evidence" value="ECO:0007669"/>
    <property type="project" value="TreeGrafter"/>
</dbReference>
<dbReference type="PRINTS" id="PR00081">
    <property type="entry name" value="GDHRDH"/>
</dbReference>
<evidence type="ECO:0000256" key="2">
    <source>
        <dbReference type="ARBA" id="ARBA00023002"/>
    </source>
</evidence>
<accession>A0A6A6E9B1</accession>
<protein>
    <submittedName>
        <fullName evidence="3">NAD(P)-binding protein</fullName>
    </submittedName>
</protein>
<dbReference type="PANTHER" id="PTHR44229:SF4">
    <property type="entry name" value="15-HYDROXYPROSTAGLANDIN DEHYDROGENASE [NAD(+)]"/>
    <property type="match status" value="1"/>
</dbReference>
<dbReference type="InterPro" id="IPR036291">
    <property type="entry name" value="NAD(P)-bd_dom_sf"/>
</dbReference>
<organism evidence="3 4">
    <name type="scientific">Zopfia rhizophila CBS 207.26</name>
    <dbReference type="NCBI Taxonomy" id="1314779"/>
    <lineage>
        <taxon>Eukaryota</taxon>
        <taxon>Fungi</taxon>
        <taxon>Dikarya</taxon>
        <taxon>Ascomycota</taxon>
        <taxon>Pezizomycotina</taxon>
        <taxon>Dothideomycetes</taxon>
        <taxon>Dothideomycetes incertae sedis</taxon>
        <taxon>Zopfiaceae</taxon>
        <taxon>Zopfia</taxon>
    </lineage>
</organism>
<dbReference type="GO" id="GO:0016616">
    <property type="term" value="F:oxidoreductase activity, acting on the CH-OH group of donors, NAD or NADP as acceptor"/>
    <property type="evidence" value="ECO:0007669"/>
    <property type="project" value="TreeGrafter"/>
</dbReference>
<dbReference type="OrthoDB" id="5371740at2759"/>
<dbReference type="EMBL" id="ML994627">
    <property type="protein sequence ID" value="KAF2187372.1"/>
    <property type="molecule type" value="Genomic_DNA"/>
</dbReference>
<evidence type="ECO:0000256" key="1">
    <source>
        <dbReference type="ARBA" id="ARBA00006484"/>
    </source>
</evidence>
<evidence type="ECO:0000313" key="3">
    <source>
        <dbReference type="EMBL" id="KAF2187372.1"/>
    </source>
</evidence>
<dbReference type="Gene3D" id="3.40.50.720">
    <property type="entry name" value="NAD(P)-binding Rossmann-like Domain"/>
    <property type="match status" value="1"/>
</dbReference>
<comment type="similarity">
    <text evidence="1">Belongs to the short-chain dehydrogenases/reductases (SDR) family.</text>
</comment>
<gene>
    <name evidence="3" type="ORF">K469DRAFT_738044</name>
</gene>
<dbReference type="Pfam" id="PF00106">
    <property type="entry name" value="adh_short"/>
    <property type="match status" value="1"/>
</dbReference>
<keyword evidence="4" id="KW-1185">Reference proteome</keyword>
<evidence type="ECO:0000313" key="4">
    <source>
        <dbReference type="Proteomes" id="UP000800200"/>
    </source>
</evidence>
<dbReference type="PANTHER" id="PTHR44229">
    <property type="entry name" value="15-HYDROXYPROSTAGLANDIN DEHYDROGENASE [NAD(+)]"/>
    <property type="match status" value="1"/>
</dbReference>
<proteinExistence type="inferred from homology"/>
<name>A0A6A6E9B1_9PEZI</name>
<dbReference type="InterPro" id="IPR002347">
    <property type="entry name" value="SDR_fam"/>
</dbReference>
<reference evidence="3" key="1">
    <citation type="journal article" date="2020" name="Stud. Mycol.">
        <title>101 Dothideomycetes genomes: a test case for predicting lifestyles and emergence of pathogens.</title>
        <authorList>
            <person name="Haridas S."/>
            <person name="Albert R."/>
            <person name="Binder M."/>
            <person name="Bloem J."/>
            <person name="Labutti K."/>
            <person name="Salamov A."/>
            <person name="Andreopoulos B."/>
            <person name="Baker S."/>
            <person name="Barry K."/>
            <person name="Bills G."/>
            <person name="Bluhm B."/>
            <person name="Cannon C."/>
            <person name="Castanera R."/>
            <person name="Culley D."/>
            <person name="Daum C."/>
            <person name="Ezra D."/>
            <person name="Gonzalez J."/>
            <person name="Henrissat B."/>
            <person name="Kuo A."/>
            <person name="Liang C."/>
            <person name="Lipzen A."/>
            <person name="Lutzoni F."/>
            <person name="Magnuson J."/>
            <person name="Mondo S."/>
            <person name="Nolan M."/>
            <person name="Ohm R."/>
            <person name="Pangilinan J."/>
            <person name="Park H.-J."/>
            <person name="Ramirez L."/>
            <person name="Alfaro M."/>
            <person name="Sun H."/>
            <person name="Tritt A."/>
            <person name="Yoshinaga Y."/>
            <person name="Zwiers L.-H."/>
            <person name="Turgeon B."/>
            <person name="Goodwin S."/>
            <person name="Spatafora J."/>
            <person name="Crous P."/>
            <person name="Grigoriev I."/>
        </authorList>
    </citation>
    <scope>NUCLEOTIDE SEQUENCE</scope>
    <source>
        <strain evidence="3">CBS 207.26</strain>
    </source>
</reference>
<dbReference type="Proteomes" id="UP000800200">
    <property type="component" value="Unassembled WGS sequence"/>
</dbReference>
<dbReference type="SUPFAM" id="SSF51735">
    <property type="entry name" value="NAD(P)-binding Rossmann-fold domains"/>
    <property type="match status" value="1"/>
</dbReference>
<dbReference type="AlphaFoldDB" id="A0A6A6E9B1"/>
<sequence>MTSPFPATAEATMPKTPAIDWTSALDTSILKDKSVIVTGGSSGIGLASVEKLASLGAIVSILDVQIEAETAAANDLSSKGHKVQFVQCDVSKYESQVAAFKSAIEFGGGKIDLVVAAAGIVAEKNLFEMAAQSEPSLDIPPPEPGLGGVDVNLKGVYYSCYLALHYFRLPPPANTTPFKKAIVLIASIAGYIGYPESTTYSMSKFGVRGLLHIRINLVAPWFIKTSMTMGLREQMNHFGFAPIENVIDAVLRLGADEKVTGRAAIIMPEGNSDLGDDVWDGLAGPTVQKVLGERMGNMMKAMAAAQQAQQ</sequence>
<keyword evidence="2" id="KW-0560">Oxidoreductase</keyword>